<keyword evidence="1" id="KW-0732">Signal</keyword>
<protein>
    <submittedName>
        <fullName evidence="2">Uncharacterized protein</fullName>
    </submittedName>
</protein>
<reference evidence="2 3" key="1">
    <citation type="submission" date="2019-02" db="EMBL/GenBank/DDBJ databases">
        <title>Deep-cultivation of Planctomycetes and their phenomic and genomic characterization uncovers novel biology.</title>
        <authorList>
            <person name="Wiegand S."/>
            <person name="Jogler M."/>
            <person name="Boedeker C."/>
            <person name="Pinto D."/>
            <person name="Vollmers J."/>
            <person name="Rivas-Marin E."/>
            <person name="Kohn T."/>
            <person name="Peeters S.H."/>
            <person name="Heuer A."/>
            <person name="Rast P."/>
            <person name="Oberbeckmann S."/>
            <person name="Bunk B."/>
            <person name="Jeske O."/>
            <person name="Meyerdierks A."/>
            <person name="Storesund J.E."/>
            <person name="Kallscheuer N."/>
            <person name="Luecker S."/>
            <person name="Lage O.M."/>
            <person name="Pohl T."/>
            <person name="Merkel B.J."/>
            <person name="Hornburger P."/>
            <person name="Mueller R.-W."/>
            <person name="Bruemmer F."/>
            <person name="Labrenz M."/>
            <person name="Spormann A.M."/>
            <person name="Op den Camp H."/>
            <person name="Overmann J."/>
            <person name="Amann R."/>
            <person name="Jetten M.S.M."/>
            <person name="Mascher T."/>
            <person name="Medema M.H."/>
            <person name="Devos D.P."/>
            <person name="Kaster A.-K."/>
            <person name="Ovreas L."/>
            <person name="Rohde M."/>
            <person name="Galperin M.Y."/>
            <person name="Jogler C."/>
        </authorList>
    </citation>
    <scope>NUCLEOTIDE SEQUENCE [LARGE SCALE GENOMIC DNA]</scope>
    <source>
        <strain evidence="2 3">Pan181</strain>
    </source>
</reference>
<keyword evidence="3" id="KW-1185">Reference proteome</keyword>
<evidence type="ECO:0000256" key="1">
    <source>
        <dbReference type="SAM" id="SignalP"/>
    </source>
</evidence>
<dbReference type="AlphaFoldDB" id="A0A518AGL9"/>
<name>A0A518AGL9_9BACT</name>
<proteinExistence type="predicted"/>
<evidence type="ECO:0000313" key="2">
    <source>
        <dbReference type="EMBL" id="QDU53883.1"/>
    </source>
</evidence>
<sequence length="98" mass="11116" precursor="true">MAKRVLMMLLFVGALGAASLMMPNTAEARGHRYGPPVRHYHNHGRVQHRGYYAPRAAYYAPRYYAPRYYAPRVYAPRYNYGGGGVYLNGARGGLYIGW</sequence>
<feature type="signal peptide" evidence="1">
    <location>
        <begin position="1"/>
        <end position="28"/>
    </location>
</feature>
<evidence type="ECO:0000313" key="3">
    <source>
        <dbReference type="Proteomes" id="UP000315750"/>
    </source>
</evidence>
<dbReference type="Proteomes" id="UP000315750">
    <property type="component" value="Chromosome"/>
</dbReference>
<dbReference type="EMBL" id="CP036278">
    <property type="protein sequence ID" value="QDU53883.1"/>
    <property type="molecule type" value="Genomic_DNA"/>
</dbReference>
<dbReference type="RefSeq" id="WP_145244929.1">
    <property type="nucleotide sequence ID" value="NZ_CP036278.1"/>
</dbReference>
<gene>
    <name evidence="2" type="ORF">Pan181_00610</name>
</gene>
<feature type="chain" id="PRO_5021947553" evidence="1">
    <location>
        <begin position="29"/>
        <end position="98"/>
    </location>
</feature>
<dbReference type="KEGG" id="amuc:Pan181_00610"/>
<organism evidence="2 3">
    <name type="scientific">Aeoliella mucimassa</name>
    <dbReference type="NCBI Taxonomy" id="2527972"/>
    <lineage>
        <taxon>Bacteria</taxon>
        <taxon>Pseudomonadati</taxon>
        <taxon>Planctomycetota</taxon>
        <taxon>Planctomycetia</taxon>
        <taxon>Pirellulales</taxon>
        <taxon>Lacipirellulaceae</taxon>
        <taxon>Aeoliella</taxon>
    </lineage>
</organism>
<accession>A0A518AGL9</accession>